<organism evidence="2 3">
    <name type="scientific">Elysia crispata</name>
    <name type="common">lettuce slug</name>
    <dbReference type="NCBI Taxonomy" id="231223"/>
    <lineage>
        <taxon>Eukaryota</taxon>
        <taxon>Metazoa</taxon>
        <taxon>Spiralia</taxon>
        <taxon>Lophotrochozoa</taxon>
        <taxon>Mollusca</taxon>
        <taxon>Gastropoda</taxon>
        <taxon>Heterobranchia</taxon>
        <taxon>Euthyneura</taxon>
        <taxon>Panpulmonata</taxon>
        <taxon>Sacoglossa</taxon>
        <taxon>Placobranchoidea</taxon>
        <taxon>Plakobranchidae</taxon>
        <taxon>Elysia</taxon>
    </lineage>
</organism>
<protein>
    <submittedName>
        <fullName evidence="2">Uncharacterized protein</fullName>
    </submittedName>
</protein>
<feature type="compositionally biased region" description="Polar residues" evidence="1">
    <location>
        <begin position="39"/>
        <end position="50"/>
    </location>
</feature>
<dbReference type="Proteomes" id="UP001283361">
    <property type="component" value="Unassembled WGS sequence"/>
</dbReference>
<name>A0AAE0XMQ7_9GAST</name>
<dbReference type="AlphaFoldDB" id="A0AAE0XMQ7"/>
<feature type="region of interest" description="Disordered" evidence="1">
    <location>
        <begin position="39"/>
        <end position="118"/>
    </location>
</feature>
<comment type="caution">
    <text evidence="2">The sequence shown here is derived from an EMBL/GenBank/DDBJ whole genome shotgun (WGS) entry which is preliminary data.</text>
</comment>
<feature type="compositionally biased region" description="Low complexity" evidence="1">
    <location>
        <begin position="83"/>
        <end position="105"/>
    </location>
</feature>
<proteinExistence type="predicted"/>
<sequence>MVDLVLKVPELKLVDAMNENHMLHLRDLQHQIYHPISGSALTATPQSHLPPTTEPATLHSPSSANSAALHLNPSGQPSSYPDPSLTFPNPSSSSSLPNAPSQSPSFSRQQASPKRPRS</sequence>
<reference evidence="2" key="1">
    <citation type="journal article" date="2023" name="G3 (Bethesda)">
        <title>A reference genome for the long-term kleptoplast-retaining sea slug Elysia crispata morphotype clarki.</title>
        <authorList>
            <person name="Eastman K.E."/>
            <person name="Pendleton A.L."/>
            <person name="Shaikh M.A."/>
            <person name="Suttiyut T."/>
            <person name="Ogas R."/>
            <person name="Tomko P."/>
            <person name="Gavelis G."/>
            <person name="Widhalm J.R."/>
            <person name="Wisecaver J.H."/>
        </authorList>
    </citation>
    <scope>NUCLEOTIDE SEQUENCE</scope>
    <source>
        <strain evidence="2">ECLA1</strain>
    </source>
</reference>
<dbReference type="EMBL" id="JAWDGP010008052">
    <property type="protein sequence ID" value="KAK3696264.1"/>
    <property type="molecule type" value="Genomic_DNA"/>
</dbReference>
<accession>A0AAE0XMQ7</accession>
<evidence type="ECO:0000256" key="1">
    <source>
        <dbReference type="SAM" id="MobiDB-lite"/>
    </source>
</evidence>
<keyword evidence="3" id="KW-1185">Reference proteome</keyword>
<evidence type="ECO:0000313" key="3">
    <source>
        <dbReference type="Proteomes" id="UP001283361"/>
    </source>
</evidence>
<evidence type="ECO:0000313" key="2">
    <source>
        <dbReference type="EMBL" id="KAK3696264.1"/>
    </source>
</evidence>
<gene>
    <name evidence="2" type="ORF">RRG08_027705</name>
</gene>